<evidence type="ECO:0000313" key="2">
    <source>
        <dbReference type="Proteomes" id="UP001162318"/>
    </source>
</evidence>
<name>A0AA42WW78_SPHYA</name>
<dbReference type="GO" id="GO:0016740">
    <property type="term" value="F:transferase activity"/>
    <property type="evidence" value="ECO:0007669"/>
    <property type="project" value="UniProtKB-KW"/>
</dbReference>
<dbReference type="SUPFAM" id="SSF89796">
    <property type="entry name" value="CoA-transferase family III (CaiB/BaiF)"/>
    <property type="match status" value="1"/>
</dbReference>
<protein>
    <submittedName>
        <fullName evidence="1">CoA transferase</fullName>
    </submittedName>
</protein>
<reference evidence="1" key="1">
    <citation type="submission" date="2022-09" db="EMBL/GenBank/DDBJ databases">
        <title>Intensive care unit water sources are persistently colonized with multi-drug resistant bacteria and are the site of extensive horizontal gene transfer of antibiotic resistance genes.</title>
        <authorList>
            <person name="Diorio-Toth L."/>
        </authorList>
    </citation>
    <scope>NUCLEOTIDE SEQUENCE</scope>
    <source>
        <strain evidence="1">GD03659</strain>
    </source>
</reference>
<dbReference type="AlphaFoldDB" id="A0AA42WW78"/>
<dbReference type="Pfam" id="PF02515">
    <property type="entry name" value="CoA_transf_3"/>
    <property type="match status" value="1"/>
</dbReference>
<gene>
    <name evidence="1" type="ORF">N5J77_07435</name>
</gene>
<proteinExistence type="predicted"/>
<comment type="caution">
    <text evidence="1">The sequence shown here is derived from an EMBL/GenBank/DDBJ whole genome shotgun (WGS) entry which is preliminary data.</text>
</comment>
<keyword evidence="1" id="KW-0808">Transferase</keyword>
<dbReference type="RefSeq" id="WP_122928403.1">
    <property type="nucleotide sequence ID" value="NZ_DAMBMS010000012.1"/>
</dbReference>
<dbReference type="Gene3D" id="3.40.50.10540">
    <property type="entry name" value="Crotonobetainyl-coa:carnitine coa-transferase, domain 1"/>
    <property type="match status" value="1"/>
</dbReference>
<accession>A0AA42WW78</accession>
<sequence length="85" mass="9186">MAALVRRSIKGVGGHVETSLLEAMVDFQFEVLTTHLNDGGRPPQRARVRNAHAYLGARHGVYRTAGASAAPHVDEHGARIRAEFG</sequence>
<evidence type="ECO:0000313" key="1">
    <source>
        <dbReference type="EMBL" id="MDH2130954.1"/>
    </source>
</evidence>
<dbReference type="InterPro" id="IPR003673">
    <property type="entry name" value="CoA-Trfase_fam_III"/>
</dbReference>
<dbReference type="EMBL" id="JAOCKX010000007">
    <property type="protein sequence ID" value="MDH2130954.1"/>
    <property type="molecule type" value="Genomic_DNA"/>
</dbReference>
<dbReference type="InterPro" id="IPR023606">
    <property type="entry name" value="CoA-Trfase_III_dom_1_sf"/>
</dbReference>
<organism evidence="1 2">
    <name type="scientific">Sphingobium yanoikuyae</name>
    <name type="common">Sphingomonas yanoikuyae</name>
    <dbReference type="NCBI Taxonomy" id="13690"/>
    <lineage>
        <taxon>Bacteria</taxon>
        <taxon>Pseudomonadati</taxon>
        <taxon>Pseudomonadota</taxon>
        <taxon>Alphaproteobacteria</taxon>
        <taxon>Sphingomonadales</taxon>
        <taxon>Sphingomonadaceae</taxon>
        <taxon>Sphingobium</taxon>
    </lineage>
</organism>
<dbReference type="Proteomes" id="UP001162318">
    <property type="component" value="Unassembled WGS sequence"/>
</dbReference>